<evidence type="ECO:0000313" key="3">
    <source>
        <dbReference type="Proteomes" id="UP001595885"/>
    </source>
</evidence>
<name>A0ABV9P316_9FLAO</name>
<keyword evidence="3" id="KW-1185">Reference proteome</keyword>
<dbReference type="RefSeq" id="WP_379738333.1">
    <property type="nucleotide sequence ID" value="NZ_JBHSGW010000002.1"/>
</dbReference>
<dbReference type="Pfam" id="PF13619">
    <property type="entry name" value="KTSC"/>
    <property type="match status" value="1"/>
</dbReference>
<dbReference type="EMBL" id="JBHSGW010000002">
    <property type="protein sequence ID" value="MFC4739036.1"/>
    <property type="molecule type" value="Genomic_DNA"/>
</dbReference>
<organism evidence="2 3">
    <name type="scientific">Flavobacterium ponti</name>
    <dbReference type="NCBI Taxonomy" id="665133"/>
    <lineage>
        <taxon>Bacteria</taxon>
        <taxon>Pseudomonadati</taxon>
        <taxon>Bacteroidota</taxon>
        <taxon>Flavobacteriia</taxon>
        <taxon>Flavobacteriales</taxon>
        <taxon>Flavobacteriaceae</taxon>
        <taxon>Flavobacterium</taxon>
    </lineage>
</organism>
<proteinExistence type="predicted"/>
<dbReference type="Proteomes" id="UP001595885">
    <property type="component" value="Unassembled WGS sequence"/>
</dbReference>
<sequence>MERETVKSSNIASIGYDETTEILEIEFLSGGIYQYLDVPYYMYEELMNADSHGKYFIAYIKDNYEAKKIR</sequence>
<reference evidence="3" key="1">
    <citation type="journal article" date="2019" name="Int. J. Syst. Evol. Microbiol.">
        <title>The Global Catalogue of Microorganisms (GCM) 10K type strain sequencing project: providing services to taxonomists for standard genome sequencing and annotation.</title>
        <authorList>
            <consortium name="The Broad Institute Genomics Platform"/>
            <consortium name="The Broad Institute Genome Sequencing Center for Infectious Disease"/>
            <person name="Wu L."/>
            <person name="Ma J."/>
        </authorList>
    </citation>
    <scope>NUCLEOTIDE SEQUENCE [LARGE SCALE GENOMIC DNA]</scope>
    <source>
        <strain evidence="3">CCUG 50349</strain>
    </source>
</reference>
<accession>A0ABV9P316</accession>
<protein>
    <submittedName>
        <fullName evidence="2">KTSC domain-containing protein</fullName>
    </submittedName>
</protein>
<evidence type="ECO:0000259" key="1">
    <source>
        <dbReference type="Pfam" id="PF13619"/>
    </source>
</evidence>
<comment type="caution">
    <text evidence="2">The sequence shown here is derived from an EMBL/GenBank/DDBJ whole genome shotgun (WGS) entry which is preliminary data.</text>
</comment>
<feature type="domain" description="KTSC" evidence="1">
    <location>
        <begin position="7"/>
        <end position="64"/>
    </location>
</feature>
<evidence type="ECO:0000313" key="2">
    <source>
        <dbReference type="EMBL" id="MFC4739036.1"/>
    </source>
</evidence>
<gene>
    <name evidence="2" type="ORF">ACFO3U_03425</name>
</gene>
<dbReference type="InterPro" id="IPR025309">
    <property type="entry name" value="KTSC_dom"/>
</dbReference>